<comment type="caution">
    <text evidence="1">The sequence shown here is derived from an EMBL/GenBank/DDBJ whole genome shotgun (WGS) entry which is preliminary data.</text>
</comment>
<sequence>MILFLYMHLLQIHPYVHDVLQLIGLDSYVIGLYFILNKANQTEELPMTLTGIEAISHISITKSSIILNKW</sequence>
<evidence type="ECO:0000313" key="2">
    <source>
        <dbReference type="Proteomes" id="UP000241404"/>
    </source>
</evidence>
<reference evidence="1 2" key="1">
    <citation type="submission" date="2018-03" db="EMBL/GenBank/DDBJ databases">
        <title>Whole genome sequencing of Histamine producing bacteria.</title>
        <authorList>
            <person name="Butler K."/>
        </authorList>
    </citation>
    <scope>NUCLEOTIDE SEQUENCE [LARGE SCALE GENOMIC DNA]</scope>
    <source>
        <strain evidence="1 2">BT-6</strain>
    </source>
</reference>
<name>A0ABD6X1R8_PHODM</name>
<dbReference type="Proteomes" id="UP000241404">
    <property type="component" value="Unassembled WGS sequence"/>
</dbReference>
<proteinExistence type="predicted"/>
<evidence type="ECO:0000313" key="1">
    <source>
        <dbReference type="EMBL" id="PSU16131.1"/>
    </source>
</evidence>
<accession>A0ABD6X1R8</accession>
<dbReference type="AlphaFoldDB" id="A0ABD6X1R8"/>
<protein>
    <submittedName>
        <fullName evidence="1">Uncharacterized protein</fullName>
    </submittedName>
</protein>
<organism evidence="1 2">
    <name type="scientific">Photobacterium damselae</name>
    <dbReference type="NCBI Taxonomy" id="38293"/>
    <lineage>
        <taxon>Bacteria</taxon>
        <taxon>Pseudomonadati</taxon>
        <taxon>Pseudomonadota</taxon>
        <taxon>Gammaproteobacteria</taxon>
        <taxon>Vibrionales</taxon>
        <taxon>Vibrionaceae</taxon>
        <taxon>Photobacterium</taxon>
    </lineage>
</organism>
<gene>
    <name evidence="1" type="ORF">CTM90_14005</name>
</gene>
<dbReference type="EMBL" id="PYMM01000009">
    <property type="protein sequence ID" value="PSU16131.1"/>
    <property type="molecule type" value="Genomic_DNA"/>
</dbReference>